<dbReference type="EMBL" id="KN832992">
    <property type="protein sequence ID" value="KIM83095.1"/>
    <property type="molecule type" value="Genomic_DNA"/>
</dbReference>
<dbReference type="GO" id="GO:0004674">
    <property type="term" value="F:protein serine/threonine kinase activity"/>
    <property type="evidence" value="ECO:0007669"/>
    <property type="project" value="UniProtKB-KW"/>
</dbReference>
<dbReference type="InterPro" id="IPR017441">
    <property type="entry name" value="Protein_kinase_ATP_BS"/>
</dbReference>
<dbReference type="InParanoid" id="A0A0C3FF70"/>
<dbReference type="Proteomes" id="UP000054166">
    <property type="component" value="Unassembled WGS sequence"/>
</dbReference>
<dbReference type="InterPro" id="IPR011009">
    <property type="entry name" value="Kinase-like_dom_sf"/>
</dbReference>
<feature type="binding site" evidence="4">
    <location>
        <position position="57"/>
    </location>
    <ligand>
        <name>ATP</name>
        <dbReference type="ChEBI" id="CHEBI:30616"/>
    </ligand>
</feature>
<reference evidence="7 8" key="1">
    <citation type="submission" date="2014-04" db="EMBL/GenBank/DDBJ databases">
        <authorList>
            <consortium name="DOE Joint Genome Institute"/>
            <person name="Kuo A."/>
            <person name="Tarkka M."/>
            <person name="Buscot F."/>
            <person name="Kohler A."/>
            <person name="Nagy L.G."/>
            <person name="Floudas D."/>
            <person name="Copeland A."/>
            <person name="Barry K.W."/>
            <person name="Cichocki N."/>
            <person name="Veneault-Fourrey C."/>
            <person name="LaButti K."/>
            <person name="Lindquist E.A."/>
            <person name="Lipzen A."/>
            <person name="Lundell T."/>
            <person name="Morin E."/>
            <person name="Murat C."/>
            <person name="Sun H."/>
            <person name="Tunlid A."/>
            <person name="Henrissat B."/>
            <person name="Grigoriev I.V."/>
            <person name="Hibbett D.S."/>
            <person name="Martin F."/>
            <person name="Nordberg H.P."/>
            <person name="Cantor M.N."/>
            <person name="Hua S.X."/>
        </authorList>
    </citation>
    <scope>NUCLEOTIDE SEQUENCE [LARGE SCALE GENOMIC DNA]</scope>
    <source>
        <strain evidence="7 8">F 1598</strain>
    </source>
</reference>
<dbReference type="PANTHER" id="PTHR11909">
    <property type="entry name" value="CASEIN KINASE-RELATED"/>
    <property type="match status" value="1"/>
</dbReference>
<evidence type="ECO:0000313" key="7">
    <source>
        <dbReference type="EMBL" id="KIM83095.1"/>
    </source>
</evidence>
<evidence type="ECO:0000256" key="1">
    <source>
        <dbReference type="ARBA" id="ARBA00012513"/>
    </source>
</evidence>
<dbReference type="EC" id="2.7.11.1" evidence="1"/>
<keyword evidence="5" id="KW-0808">Transferase</keyword>
<dbReference type="Pfam" id="PF00069">
    <property type="entry name" value="Pkinase"/>
    <property type="match status" value="1"/>
</dbReference>
<dbReference type="SUPFAM" id="SSF56112">
    <property type="entry name" value="Protein kinase-like (PK-like)"/>
    <property type="match status" value="1"/>
</dbReference>
<dbReference type="InterPro" id="IPR000719">
    <property type="entry name" value="Prot_kinase_dom"/>
</dbReference>
<dbReference type="Gene3D" id="1.10.510.10">
    <property type="entry name" value="Transferase(Phosphotransferase) domain 1"/>
    <property type="match status" value="1"/>
</dbReference>
<dbReference type="CDD" id="cd14016">
    <property type="entry name" value="STKc_CK1"/>
    <property type="match status" value="1"/>
</dbReference>
<dbReference type="PROSITE" id="PS00107">
    <property type="entry name" value="PROTEIN_KINASE_ATP"/>
    <property type="match status" value="1"/>
</dbReference>
<organism evidence="7 8">
    <name type="scientific">Piloderma croceum (strain F 1598)</name>
    <dbReference type="NCBI Taxonomy" id="765440"/>
    <lineage>
        <taxon>Eukaryota</taxon>
        <taxon>Fungi</taxon>
        <taxon>Dikarya</taxon>
        <taxon>Basidiomycota</taxon>
        <taxon>Agaricomycotina</taxon>
        <taxon>Agaricomycetes</taxon>
        <taxon>Agaricomycetidae</taxon>
        <taxon>Atheliales</taxon>
        <taxon>Atheliaceae</taxon>
        <taxon>Piloderma</taxon>
    </lineage>
</organism>
<sequence length="341" mass="38460">MDPNVWPGRGSDDVDFCVLDVVRVGGKYRLKEKIGSGSFGVVYSGVNIISKEEIAVKLELVETAHPQLAHEYNIYKSIAGIGIPSIRWFGTEGDYNAMVLERLGPSLEDLLNQNNCKLSLKTVLLLADQMISRIKHVHSHHIIHGDIKPANFLIGAGDNDHQLYLIDFGLARKYRDPKTHLHIPYKANCTPTGTAPYVSINNHLGVEQSRRDDVESLAYVFIYLLCGSLPWHSVGPAINKWQRNRNRGTTLQWKTNSPPDLLCSTCLPEFSVVLHYTRNLHFDEKPDYDYMRNIFRELLVCEGHQQGHPFSQCIIIDKDDQGVRMRAMAGRRKVLQGGAAC</sequence>
<evidence type="ECO:0000256" key="5">
    <source>
        <dbReference type="RuleBase" id="RU000304"/>
    </source>
</evidence>
<reference evidence="8" key="2">
    <citation type="submission" date="2015-01" db="EMBL/GenBank/DDBJ databases">
        <title>Evolutionary Origins and Diversification of the Mycorrhizal Mutualists.</title>
        <authorList>
            <consortium name="DOE Joint Genome Institute"/>
            <consortium name="Mycorrhizal Genomics Consortium"/>
            <person name="Kohler A."/>
            <person name="Kuo A."/>
            <person name="Nagy L.G."/>
            <person name="Floudas D."/>
            <person name="Copeland A."/>
            <person name="Barry K.W."/>
            <person name="Cichocki N."/>
            <person name="Veneault-Fourrey C."/>
            <person name="LaButti K."/>
            <person name="Lindquist E.A."/>
            <person name="Lipzen A."/>
            <person name="Lundell T."/>
            <person name="Morin E."/>
            <person name="Murat C."/>
            <person name="Riley R."/>
            <person name="Ohm R."/>
            <person name="Sun H."/>
            <person name="Tunlid A."/>
            <person name="Henrissat B."/>
            <person name="Grigoriev I.V."/>
            <person name="Hibbett D.S."/>
            <person name="Martin F."/>
        </authorList>
    </citation>
    <scope>NUCLEOTIDE SEQUENCE [LARGE SCALE GENOMIC DNA]</scope>
    <source>
        <strain evidence="8">F 1598</strain>
    </source>
</reference>
<evidence type="ECO:0000313" key="8">
    <source>
        <dbReference type="Proteomes" id="UP000054166"/>
    </source>
</evidence>
<dbReference type="AlphaFoldDB" id="A0A0C3FF70"/>
<dbReference type="PROSITE" id="PS50011">
    <property type="entry name" value="PROTEIN_KINASE_DOM"/>
    <property type="match status" value="1"/>
</dbReference>
<keyword evidence="8" id="KW-1185">Reference proteome</keyword>
<dbReference type="OrthoDB" id="5800476at2759"/>
<dbReference type="InterPro" id="IPR008271">
    <property type="entry name" value="Ser/Thr_kinase_AS"/>
</dbReference>
<dbReference type="HOGENOM" id="CLU_019279_2_0_1"/>
<dbReference type="PROSITE" id="PS00108">
    <property type="entry name" value="PROTEIN_KINASE_ST"/>
    <property type="match status" value="1"/>
</dbReference>
<dbReference type="InterPro" id="IPR050235">
    <property type="entry name" value="CK1_Ser-Thr_kinase"/>
</dbReference>
<gene>
    <name evidence="7" type="ORF">PILCRDRAFT_69987</name>
</gene>
<evidence type="ECO:0000259" key="6">
    <source>
        <dbReference type="PROSITE" id="PS50011"/>
    </source>
</evidence>
<evidence type="ECO:0000256" key="4">
    <source>
        <dbReference type="PROSITE-ProRule" id="PRU10141"/>
    </source>
</evidence>
<accession>A0A0C3FF70</accession>
<evidence type="ECO:0000256" key="3">
    <source>
        <dbReference type="ARBA" id="ARBA00022840"/>
    </source>
</evidence>
<keyword evidence="3 4" id="KW-0067">ATP-binding</keyword>
<proteinExistence type="inferred from homology"/>
<keyword evidence="2 4" id="KW-0547">Nucleotide-binding</keyword>
<name>A0A0C3FF70_PILCF</name>
<keyword evidence="5" id="KW-0418">Kinase</keyword>
<protein>
    <recommendedName>
        <fullName evidence="1">non-specific serine/threonine protein kinase</fullName>
        <ecNumber evidence="1">2.7.11.1</ecNumber>
    </recommendedName>
</protein>
<dbReference type="STRING" id="765440.A0A0C3FF70"/>
<keyword evidence="5" id="KW-0723">Serine/threonine-protein kinase</keyword>
<evidence type="ECO:0000256" key="2">
    <source>
        <dbReference type="ARBA" id="ARBA00022741"/>
    </source>
</evidence>
<comment type="similarity">
    <text evidence="5">Belongs to the protein kinase superfamily.</text>
</comment>
<feature type="domain" description="Protein kinase" evidence="6">
    <location>
        <begin position="28"/>
        <end position="311"/>
    </location>
</feature>
<dbReference type="SMART" id="SM00220">
    <property type="entry name" value="S_TKc"/>
    <property type="match status" value="1"/>
</dbReference>
<dbReference type="GO" id="GO:0005524">
    <property type="term" value="F:ATP binding"/>
    <property type="evidence" value="ECO:0007669"/>
    <property type="project" value="UniProtKB-UniRule"/>
</dbReference>